<dbReference type="HOGENOM" id="CLU_2264640_0_0_1"/>
<proteinExistence type="predicted"/>
<evidence type="ECO:0000313" key="1">
    <source>
        <dbReference type="EMBL" id="EPS26215.1"/>
    </source>
</evidence>
<protein>
    <submittedName>
        <fullName evidence="1">Uncharacterized protein</fullName>
    </submittedName>
</protein>
<sequence length="103" mass="11264">MPYSLVLSSLPPSLPLSLFVRSLTQLSPPSSPPPSPSPSWAQTIFLCLPFSRSLFLFSFASLFIYPLARLPDLCHSLPAANLPPPRASLLRGPFRSLIALDFL</sequence>
<reference evidence="1 2" key="1">
    <citation type="journal article" date="2013" name="PLoS ONE">
        <title>Genomic and secretomic analyses reveal unique features of the lignocellulolytic enzyme system of Penicillium decumbens.</title>
        <authorList>
            <person name="Liu G."/>
            <person name="Zhang L."/>
            <person name="Wei X."/>
            <person name="Zou G."/>
            <person name="Qin Y."/>
            <person name="Ma L."/>
            <person name="Li J."/>
            <person name="Zheng H."/>
            <person name="Wang S."/>
            <person name="Wang C."/>
            <person name="Xun L."/>
            <person name="Zhao G.-P."/>
            <person name="Zhou Z."/>
            <person name="Qu Y."/>
        </authorList>
    </citation>
    <scope>NUCLEOTIDE SEQUENCE [LARGE SCALE GENOMIC DNA]</scope>
    <source>
        <strain evidence="2">114-2 / CGMCC 5302</strain>
    </source>
</reference>
<accession>S7Z6M6</accession>
<gene>
    <name evidence="1" type="ORF">PDE_01151</name>
</gene>
<dbReference type="EMBL" id="KB644408">
    <property type="protein sequence ID" value="EPS26215.1"/>
    <property type="molecule type" value="Genomic_DNA"/>
</dbReference>
<keyword evidence="2" id="KW-1185">Reference proteome</keyword>
<evidence type="ECO:0000313" key="2">
    <source>
        <dbReference type="Proteomes" id="UP000019376"/>
    </source>
</evidence>
<dbReference type="AlphaFoldDB" id="S7Z6M6"/>
<dbReference type="Proteomes" id="UP000019376">
    <property type="component" value="Unassembled WGS sequence"/>
</dbReference>
<name>S7Z6M6_PENO1</name>
<organism evidence="1 2">
    <name type="scientific">Penicillium oxalicum (strain 114-2 / CGMCC 5302)</name>
    <name type="common">Penicillium decumbens</name>
    <dbReference type="NCBI Taxonomy" id="933388"/>
    <lineage>
        <taxon>Eukaryota</taxon>
        <taxon>Fungi</taxon>
        <taxon>Dikarya</taxon>
        <taxon>Ascomycota</taxon>
        <taxon>Pezizomycotina</taxon>
        <taxon>Eurotiomycetes</taxon>
        <taxon>Eurotiomycetidae</taxon>
        <taxon>Eurotiales</taxon>
        <taxon>Aspergillaceae</taxon>
        <taxon>Penicillium</taxon>
    </lineage>
</organism>